<dbReference type="PROSITE" id="PS50105">
    <property type="entry name" value="SAM_DOMAIN"/>
    <property type="match status" value="1"/>
</dbReference>
<dbReference type="AlphaFoldDB" id="A0A9D3N0R5"/>
<gene>
    <name evidence="2" type="ORF">KOW79_000025</name>
</gene>
<evidence type="ECO:0000313" key="2">
    <source>
        <dbReference type="EMBL" id="KAG7313752.1"/>
    </source>
</evidence>
<accession>A0A9D3N0R5</accession>
<dbReference type="SUPFAM" id="SSF47769">
    <property type="entry name" value="SAM/Pointed domain"/>
    <property type="match status" value="1"/>
</dbReference>
<reference evidence="2" key="1">
    <citation type="submission" date="2021-06" db="EMBL/GenBank/DDBJ databases">
        <title>Chromosome-level genome assembly of the red-tail catfish (Hemibagrus wyckioides).</title>
        <authorList>
            <person name="Shao F."/>
        </authorList>
    </citation>
    <scope>NUCLEOTIDE SEQUENCE</scope>
    <source>
        <strain evidence="2">EC202008001</strain>
        <tissue evidence="2">Blood</tissue>
    </source>
</reference>
<protein>
    <recommendedName>
        <fullName evidence="1">SAM domain-containing protein</fullName>
    </recommendedName>
</protein>
<proteinExistence type="predicted"/>
<dbReference type="InterPro" id="IPR013761">
    <property type="entry name" value="SAM/pointed_sf"/>
</dbReference>
<comment type="caution">
    <text evidence="2">The sequence shown here is derived from an EMBL/GenBank/DDBJ whole genome shotgun (WGS) entry which is preliminary data.</text>
</comment>
<dbReference type="Proteomes" id="UP000824219">
    <property type="component" value="Unassembled WGS sequence"/>
</dbReference>
<evidence type="ECO:0000259" key="1">
    <source>
        <dbReference type="PROSITE" id="PS50105"/>
    </source>
</evidence>
<feature type="domain" description="SAM" evidence="1">
    <location>
        <begin position="48"/>
        <end position="93"/>
    </location>
</feature>
<dbReference type="Gene3D" id="1.10.150.50">
    <property type="entry name" value="Transcription Factor, Ets-1"/>
    <property type="match status" value="1"/>
</dbReference>
<evidence type="ECO:0000313" key="3">
    <source>
        <dbReference type="Proteomes" id="UP000824219"/>
    </source>
</evidence>
<dbReference type="InterPro" id="IPR001660">
    <property type="entry name" value="SAM"/>
</dbReference>
<sequence length="93" mass="11006">MRHPVRRGLVAQGRDVFISGFMCLDLKQKEYTDKREEMELHSTPVEKWTEDMVSLWLASIGVKENYIKTLHEQEVDGQVLLTIKEEFLKKRLE</sequence>
<organism evidence="2 3">
    <name type="scientific">Hemibagrus wyckioides</name>
    <dbReference type="NCBI Taxonomy" id="337641"/>
    <lineage>
        <taxon>Eukaryota</taxon>
        <taxon>Metazoa</taxon>
        <taxon>Chordata</taxon>
        <taxon>Craniata</taxon>
        <taxon>Vertebrata</taxon>
        <taxon>Euteleostomi</taxon>
        <taxon>Actinopterygii</taxon>
        <taxon>Neopterygii</taxon>
        <taxon>Teleostei</taxon>
        <taxon>Ostariophysi</taxon>
        <taxon>Siluriformes</taxon>
        <taxon>Bagridae</taxon>
        <taxon>Hemibagrus</taxon>
    </lineage>
</organism>
<dbReference type="EMBL" id="JAHKSW010000042">
    <property type="protein sequence ID" value="KAG7313752.1"/>
    <property type="molecule type" value="Genomic_DNA"/>
</dbReference>
<keyword evidence="3" id="KW-1185">Reference proteome</keyword>
<dbReference type="OrthoDB" id="2337140at2759"/>
<name>A0A9D3N0R5_9TELE</name>
<dbReference type="Pfam" id="PF00536">
    <property type="entry name" value="SAM_1"/>
    <property type="match status" value="1"/>
</dbReference>